<accession>A0AAV9CVG3</accession>
<comment type="function">
    <text evidence="5">Component of the gamma-tubulin ring complex (gTuRC) which mediates microtubule nucleation.</text>
</comment>
<dbReference type="InterPro" id="IPR041470">
    <property type="entry name" value="GCP_N"/>
</dbReference>
<dbReference type="Proteomes" id="UP001180020">
    <property type="component" value="Unassembled WGS sequence"/>
</dbReference>
<dbReference type="GO" id="GO:0007020">
    <property type="term" value="P:microtubule nucleation"/>
    <property type="evidence" value="ECO:0007669"/>
    <property type="project" value="InterPro"/>
</dbReference>
<dbReference type="GO" id="GO:0000922">
    <property type="term" value="C:spindle pole"/>
    <property type="evidence" value="ECO:0007669"/>
    <property type="project" value="InterPro"/>
</dbReference>
<keyword evidence="3 5" id="KW-0493">Microtubule</keyword>
<dbReference type="EMBL" id="JAUJYO010000017">
    <property type="protein sequence ID" value="KAK1292353.1"/>
    <property type="molecule type" value="Genomic_DNA"/>
</dbReference>
<dbReference type="Gene3D" id="1.20.120.1900">
    <property type="entry name" value="Gamma-tubulin complex, C-terminal domain"/>
    <property type="match status" value="1"/>
</dbReference>
<dbReference type="InterPro" id="IPR007259">
    <property type="entry name" value="GCP"/>
</dbReference>
<dbReference type="Pfam" id="PF04130">
    <property type="entry name" value="GCP_C_terminal"/>
    <property type="match status" value="1"/>
</dbReference>
<comment type="similarity">
    <text evidence="1 5">Belongs to the TUBGCP family.</text>
</comment>
<proteinExistence type="inferred from homology"/>
<dbReference type="InterPro" id="IPR042241">
    <property type="entry name" value="GCP_C_sf"/>
</dbReference>
<evidence type="ECO:0000256" key="3">
    <source>
        <dbReference type="ARBA" id="ARBA00022701"/>
    </source>
</evidence>
<keyword evidence="2 5" id="KW-0963">Cytoplasm</keyword>
<reference evidence="8" key="2">
    <citation type="submission" date="2023-06" db="EMBL/GenBank/DDBJ databases">
        <authorList>
            <person name="Ma L."/>
            <person name="Liu K.-W."/>
            <person name="Li Z."/>
            <person name="Hsiao Y.-Y."/>
            <person name="Qi Y."/>
            <person name="Fu T."/>
            <person name="Tang G."/>
            <person name="Zhang D."/>
            <person name="Sun W.-H."/>
            <person name="Liu D.-K."/>
            <person name="Li Y."/>
            <person name="Chen G.-Z."/>
            <person name="Liu X.-D."/>
            <person name="Liao X.-Y."/>
            <person name="Jiang Y.-T."/>
            <person name="Yu X."/>
            <person name="Hao Y."/>
            <person name="Huang J."/>
            <person name="Zhao X.-W."/>
            <person name="Ke S."/>
            <person name="Chen Y.-Y."/>
            <person name="Wu W.-L."/>
            <person name="Hsu J.-L."/>
            <person name="Lin Y.-F."/>
            <person name="Huang M.-D."/>
            <person name="Li C.-Y."/>
            <person name="Huang L."/>
            <person name="Wang Z.-W."/>
            <person name="Zhao X."/>
            <person name="Zhong W.-Y."/>
            <person name="Peng D.-H."/>
            <person name="Ahmad S."/>
            <person name="Lan S."/>
            <person name="Zhang J.-S."/>
            <person name="Tsai W.-C."/>
            <person name="Van De Peer Y."/>
            <person name="Liu Z.-J."/>
        </authorList>
    </citation>
    <scope>NUCLEOTIDE SEQUENCE</scope>
    <source>
        <strain evidence="8">CP</strain>
        <tissue evidence="8">Leaves</tissue>
    </source>
</reference>
<dbReference type="GO" id="GO:0051011">
    <property type="term" value="F:microtubule minus-end binding"/>
    <property type="evidence" value="ECO:0007669"/>
    <property type="project" value="TreeGrafter"/>
</dbReference>
<evidence type="ECO:0000256" key="1">
    <source>
        <dbReference type="ARBA" id="ARBA00010337"/>
    </source>
</evidence>
<dbReference type="PANTHER" id="PTHR19302">
    <property type="entry name" value="GAMMA TUBULIN COMPLEX PROTEIN"/>
    <property type="match status" value="1"/>
</dbReference>
<sequence>MGSLGLDDVAINEVPQSFISRLYSGISNDYPFVEPLPALITNEPDLVRDVLRMLQGFSGSFFSWDECAQCFHFNDGVHVPHLSPASLAHIVDRFVHGATCLQRVELFVMKVQTSHVRSPTLRAFAYSVSLWLERLRDVALNVEEKMAESSDGRITTLLELTNCLSSICAGAECLVQVVQGTVPVVHLDPKSSAPASEIAVHILDHLYLKLNDVCPVQGGEEEAYHMLLFLFIGSLLPYIEGLDSWLYDGILEDAHEEMFFYTNKVVAIDEEAFWEKSYLLRSWRRAKIGSEVSQSTSDMVNNKREERERIIYSSARGKDQKDMDAVVCPVFMKDIAREIVSAGKSLQLVRHVRKELVSLFDRGDDYENYGSRASEKNSRGYLSAFSKHTMRIESNDVYAKDEKSECDDFRDRNAAHIQLYNNARCIVGLTLSEVFCISLEGLIADGDHIFEYFRKQNNFTPDVYQICKFHNKKQERDVENREDVQLASNFSEKSWYKLFVDAVLEKNRKVQRKSNIEWAKNAVDCSSDAAEPNKKLNCVTQKHKMGIDDGEEEFSFGSSFPENPVIAVCRDTLDMNKACWSELNISTNLCLPALNDENMREAIFGERNIDGDANSSINELSKEPLPRLSGTDYSLGFQFDGVQRHFMEDNANKLATLYHFPTLLPCFQDDRPISEFLPFQGNSTLASRVLKLIQNTKLKTTPFPVVVIQECLVVYIKQQVDYVGKIILSKLMNGWRLMDELSVLHAIYLLGSGDLLQHLLVIVFDKLDKQEKWDDEFELNTFLQESIRNSADGMLLGSPDSLVVTIAKNEASDEHSTKQVSGPHVVHNQQFGIDALDMLSFTYKVPWPLELIANLEAVKKYNQVMNFLLKVKRAKYVLDKARRWMWKDNGRMTINRKRHLLVEQKLLHFVDAFHQYIMDRAFHSAWLELCKGMESASSLDDVIDVHEAYLLSIQRQCFVSSDKLWAMIASRVKTILGLALDFHSVLQTLCSGGAAPAIKVRCEVEVDRIEKQFDDCLAFLLRVLSFKLNVGHFPHLADLVTRINYNYFYMSDSGNLLTVPSFETTTSKPGKTYLARPE</sequence>
<dbReference type="GO" id="GO:0043015">
    <property type="term" value="F:gamma-tubulin binding"/>
    <property type="evidence" value="ECO:0007669"/>
    <property type="project" value="InterPro"/>
</dbReference>
<dbReference type="GO" id="GO:0031122">
    <property type="term" value="P:cytoplasmic microtubule organization"/>
    <property type="evidence" value="ECO:0007669"/>
    <property type="project" value="TreeGrafter"/>
</dbReference>
<evidence type="ECO:0000256" key="4">
    <source>
        <dbReference type="ARBA" id="ARBA00023212"/>
    </source>
</evidence>
<organism evidence="8 9">
    <name type="scientific">Acorus calamus</name>
    <name type="common">Sweet flag</name>
    <dbReference type="NCBI Taxonomy" id="4465"/>
    <lineage>
        <taxon>Eukaryota</taxon>
        <taxon>Viridiplantae</taxon>
        <taxon>Streptophyta</taxon>
        <taxon>Embryophyta</taxon>
        <taxon>Tracheophyta</taxon>
        <taxon>Spermatophyta</taxon>
        <taxon>Magnoliopsida</taxon>
        <taxon>Liliopsida</taxon>
        <taxon>Acoraceae</taxon>
        <taxon>Acorus</taxon>
    </lineage>
</organism>
<dbReference type="GO" id="GO:0051321">
    <property type="term" value="P:meiotic cell cycle"/>
    <property type="evidence" value="ECO:0007669"/>
    <property type="project" value="TreeGrafter"/>
</dbReference>
<dbReference type="GO" id="GO:0051225">
    <property type="term" value="P:spindle assembly"/>
    <property type="evidence" value="ECO:0007669"/>
    <property type="project" value="TreeGrafter"/>
</dbReference>
<evidence type="ECO:0000259" key="7">
    <source>
        <dbReference type="Pfam" id="PF17681"/>
    </source>
</evidence>
<gene>
    <name evidence="8" type="ORF">QJS10_CPB17g02522</name>
</gene>
<dbReference type="GO" id="GO:0005874">
    <property type="term" value="C:microtubule"/>
    <property type="evidence" value="ECO:0007669"/>
    <property type="project" value="UniProtKB-KW"/>
</dbReference>
<evidence type="ECO:0000256" key="2">
    <source>
        <dbReference type="ARBA" id="ARBA00022490"/>
    </source>
</evidence>
<dbReference type="PANTHER" id="PTHR19302:SF33">
    <property type="entry name" value="GAMMA-TUBULIN COMPLEX COMPONENT 5"/>
    <property type="match status" value="1"/>
</dbReference>
<feature type="domain" description="Gamma tubulin complex component protein N-terminal" evidence="7">
    <location>
        <begin position="47"/>
        <end position="355"/>
    </location>
</feature>
<comment type="caution">
    <text evidence="8">The sequence shown here is derived from an EMBL/GenBank/DDBJ whole genome shotgun (WGS) entry which is preliminary data.</text>
</comment>
<evidence type="ECO:0000313" key="8">
    <source>
        <dbReference type="EMBL" id="KAK1292353.1"/>
    </source>
</evidence>
<comment type="subcellular location">
    <subcellularLocation>
        <location evidence="5">Cytoplasm</location>
        <location evidence="5">Cytoskeleton</location>
        <location evidence="5">Microtubule organizing center</location>
    </subcellularLocation>
</comment>
<evidence type="ECO:0000256" key="5">
    <source>
        <dbReference type="RuleBase" id="RU363050"/>
    </source>
</evidence>
<evidence type="ECO:0000313" key="9">
    <source>
        <dbReference type="Proteomes" id="UP001180020"/>
    </source>
</evidence>
<evidence type="ECO:0000259" key="6">
    <source>
        <dbReference type="Pfam" id="PF04130"/>
    </source>
</evidence>
<dbReference type="GO" id="GO:0000278">
    <property type="term" value="P:mitotic cell cycle"/>
    <property type="evidence" value="ECO:0007669"/>
    <property type="project" value="TreeGrafter"/>
</dbReference>
<dbReference type="InterPro" id="IPR040457">
    <property type="entry name" value="GCP_C"/>
</dbReference>
<feature type="domain" description="Gamma tubulin complex component C-terminal" evidence="6">
    <location>
        <begin position="737"/>
        <end position="1049"/>
    </location>
</feature>
<protein>
    <recommendedName>
        <fullName evidence="5">Gamma-tubulin complex component</fullName>
    </recommendedName>
</protein>
<keyword evidence="9" id="KW-1185">Reference proteome</keyword>
<keyword evidence="4 5" id="KW-0206">Cytoskeleton</keyword>
<name>A0AAV9CVG3_ACOCL</name>
<reference evidence="8" key="1">
    <citation type="journal article" date="2023" name="Nat. Commun.">
        <title>Diploid and tetraploid genomes of Acorus and the evolution of monocots.</title>
        <authorList>
            <person name="Ma L."/>
            <person name="Liu K.W."/>
            <person name="Li Z."/>
            <person name="Hsiao Y.Y."/>
            <person name="Qi Y."/>
            <person name="Fu T."/>
            <person name="Tang G.D."/>
            <person name="Zhang D."/>
            <person name="Sun W.H."/>
            <person name="Liu D.K."/>
            <person name="Li Y."/>
            <person name="Chen G.Z."/>
            <person name="Liu X.D."/>
            <person name="Liao X.Y."/>
            <person name="Jiang Y.T."/>
            <person name="Yu X."/>
            <person name="Hao Y."/>
            <person name="Huang J."/>
            <person name="Zhao X.W."/>
            <person name="Ke S."/>
            <person name="Chen Y.Y."/>
            <person name="Wu W.L."/>
            <person name="Hsu J.L."/>
            <person name="Lin Y.F."/>
            <person name="Huang M.D."/>
            <person name="Li C.Y."/>
            <person name="Huang L."/>
            <person name="Wang Z.W."/>
            <person name="Zhao X."/>
            <person name="Zhong W.Y."/>
            <person name="Peng D.H."/>
            <person name="Ahmad S."/>
            <person name="Lan S."/>
            <person name="Zhang J.S."/>
            <person name="Tsai W.C."/>
            <person name="Van de Peer Y."/>
            <person name="Liu Z.J."/>
        </authorList>
    </citation>
    <scope>NUCLEOTIDE SEQUENCE</scope>
    <source>
        <strain evidence="8">CP</strain>
    </source>
</reference>
<dbReference type="AlphaFoldDB" id="A0AAV9CVG3"/>
<dbReference type="GO" id="GO:0000930">
    <property type="term" value="C:gamma-tubulin complex"/>
    <property type="evidence" value="ECO:0007669"/>
    <property type="project" value="TreeGrafter"/>
</dbReference>
<dbReference type="Pfam" id="PF17681">
    <property type="entry name" value="GCP_N_terminal"/>
    <property type="match status" value="1"/>
</dbReference>